<evidence type="ECO:0008006" key="4">
    <source>
        <dbReference type="Google" id="ProtNLM"/>
    </source>
</evidence>
<name>A0A9D3LJU7_ANGAN</name>
<protein>
    <recommendedName>
        <fullName evidence="4">DUF4806 domain-containing protein</fullName>
    </recommendedName>
</protein>
<dbReference type="PANTHER" id="PTHR34153:SF2">
    <property type="entry name" value="SI:CH211-262H13.3-RELATED"/>
    <property type="match status" value="1"/>
</dbReference>
<dbReference type="Proteomes" id="UP001044222">
    <property type="component" value="Chromosome 17"/>
</dbReference>
<evidence type="ECO:0000256" key="1">
    <source>
        <dbReference type="SAM" id="Coils"/>
    </source>
</evidence>
<feature type="coiled-coil region" evidence="1">
    <location>
        <begin position="118"/>
        <end position="145"/>
    </location>
</feature>
<keyword evidence="3" id="KW-1185">Reference proteome</keyword>
<gene>
    <name evidence="2" type="ORF">ANANG_G00289750</name>
</gene>
<organism evidence="2 3">
    <name type="scientific">Anguilla anguilla</name>
    <name type="common">European freshwater eel</name>
    <name type="synonym">Muraena anguilla</name>
    <dbReference type="NCBI Taxonomy" id="7936"/>
    <lineage>
        <taxon>Eukaryota</taxon>
        <taxon>Metazoa</taxon>
        <taxon>Chordata</taxon>
        <taxon>Craniata</taxon>
        <taxon>Vertebrata</taxon>
        <taxon>Euteleostomi</taxon>
        <taxon>Actinopterygii</taxon>
        <taxon>Neopterygii</taxon>
        <taxon>Teleostei</taxon>
        <taxon>Anguilliformes</taxon>
        <taxon>Anguillidae</taxon>
        <taxon>Anguilla</taxon>
    </lineage>
</organism>
<dbReference type="PANTHER" id="PTHR34153">
    <property type="entry name" value="SI:CH211-262H13.3-RELATED-RELATED"/>
    <property type="match status" value="1"/>
</dbReference>
<dbReference type="EMBL" id="JAFIRN010000017">
    <property type="protein sequence ID" value="KAG5832310.1"/>
    <property type="molecule type" value="Genomic_DNA"/>
</dbReference>
<comment type="caution">
    <text evidence="2">The sequence shown here is derived from an EMBL/GenBank/DDBJ whole genome shotgun (WGS) entry which is preliminary data.</text>
</comment>
<evidence type="ECO:0000313" key="3">
    <source>
        <dbReference type="Proteomes" id="UP001044222"/>
    </source>
</evidence>
<evidence type="ECO:0000313" key="2">
    <source>
        <dbReference type="EMBL" id="KAG5832310.1"/>
    </source>
</evidence>
<accession>A0A9D3LJU7</accession>
<sequence length="305" mass="33720">MDAYAVVMLTEEDVMAVVPKSWCTDQGCYWPPYASNARIQRAVQSHEMPSSTWYLHKARVLAVKSSYEKATAWLRHTEDAPNPATEDGIKYNLKRTKRSVSECLPNASNGPMAATDFQAAVLQRLAELDAAVAELRAQSKQQLGQLEKRLAEDPGLQEYLVCSLASKGGRSVRNAVRAMVPCLVSNTVARGLNWTGAGEKLAFRDLILRKVLNRGVRRNLATKDATDEEIQREVSVFLRGASDREGGRRERMLRGRIGTLGCGRSSGQFTSCYGVAQRKQCSGILEVAFWNSKGISFPNLDTDDC</sequence>
<proteinExistence type="predicted"/>
<dbReference type="AlphaFoldDB" id="A0A9D3LJU7"/>
<keyword evidence="1" id="KW-0175">Coiled coil</keyword>
<reference evidence="2" key="1">
    <citation type="submission" date="2021-01" db="EMBL/GenBank/DDBJ databases">
        <title>A chromosome-scale assembly of European eel, Anguilla anguilla.</title>
        <authorList>
            <person name="Henkel C."/>
            <person name="Jong-Raadsen S.A."/>
            <person name="Dufour S."/>
            <person name="Weltzien F.-A."/>
            <person name="Palstra A.P."/>
            <person name="Pelster B."/>
            <person name="Spaink H.P."/>
            <person name="Van Den Thillart G.E."/>
            <person name="Jansen H."/>
            <person name="Zahm M."/>
            <person name="Klopp C."/>
            <person name="Cedric C."/>
            <person name="Louis A."/>
            <person name="Berthelot C."/>
            <person name="Parey E."/>
            <person name="Roest Crollius H."/>
            <person name="Montfort J."/>
            <person name="Robinson-Rechavi M."/>
            <person name="Bucao C."/>
            <person name="Bouchez O."/>
            <person name="Gislard M."/>
            <person name="Lluch J."/>
            <person name="Milhes M."/>
            <person name="Lampietro C."/>
            <person name="Lopez Roques C."/>
            <person name="Donnadieu C."/>
            <person name="Braasch I."/>
            <person name="Desvignes T."/>
            <person name="Postlethwait J."/>
            <person name="Bobe J."/>
            <person name="Guiguen Y."/>
            <person name="Dirks R."/>
        </authorList>
    </citation>
    <scope>NUCLEOTIDE SEQUENCE</scope>
    <source>
        <strain evidence="2">Tag_6206</strain>
        <tissue evidence="2">Liver</tissue>
    </source>
</reference>